<dbReference type="EMBL" id="GGEC01072765">
    <property type="protein sequence ID" value="MBX53249.1"/>
    <property type="molecule type" value="Transcribed_RNA"/>
</dbReference>
<organism evidence="1">
    <name type="scientific">Rhizophora mucronata</name>
    <name type="common">Asiatic mangrove</name>
    <dbReference type="NCBI Taxonomy" id="61149"/>
    <lineage>
        <taxon>Eukaryota</taxon>
        <taxon>Viridiplantae</taxon>
        <taxon>Streptophyta</taxon>
        <taxon>Embryophyta</taxon>
        <taxon>Tracheophyta</taxon>
        <taxon>Spermatophyta</taxon>
        <taxon>Magnoliopsida</taxon>
        <taxon>eudicotyledons</taxon>
        <taxon>Gunneridae</taxon>
        <taxon>Pentapetalae</taxon>
        <taxon>rosids</taxon>
        <taxon>fabids</taxon>
        <taxon>Malpighiales</taxon>
        <taxon>Rhizophoraceae</taxon>
        <taxon>Rhizophora</taxon>
    </lineage>
</organism>
<reference evidence="1" key="1">
    <citation type="submission" date="2018-02" db="EMBL/GenBank/DDBJ databases">
        <title>Rhizophora mucronata_Transcriptome.</title>
        <authorList>
            <person name="Meera S.P."/>
            <person name="Sreeshan A."/>
            <person name="Augustine A."/>
        </authorList>
    </citation>
    <scope>NUCLEOTIDE SEQUENCE</scope>
    <source>
        <tissue evidence="1">Leaf</tissue>
    </source>
</reference>
<accession>A0A2P2PF00</accession>
<sequence>MVNPLIEILLMIRISA</sequence>
<protein>
    <submittedName>
        <fullName evidence="1">Uncharacterized protein</fullName>
    </submittedName>
</protein>
<proteinExistence type="predicted"/>
<evidence type="ECO:0000313" key="1">
    <source>
        <dbReference type="EMBL" id="MBX53249.1"/>
    </source>
</evidence>
<dbReference type="AlphaFoldDB" id="A0A2P2PF00"/>
<name>A0A2P2PF00_RHIMU</name>